<accession>A0ABS6A6C7</accession>
<evidence type="ECO:0000313" key="2">
    <source>
        <dbReference type="EMBL" id="MBU2872783.1"/>
    </source>
</evidence>
<evidence type="ECO:0000313" key="3">
    <source>
        <dbReference type="Proteomes" id="UP000753376"/>
    </source>
</evidence>
<dbReference type="EMBL" id="JAHKPV010000001">
    <property type="protein sequence ID" value="MBU2872783.1"/>
    <property type="molecule type" value="Genomic_DNA"/>
</dbReference>
<dbReference type="Proteomes" id="UP000753376">
    <property type="component" value="Unassembled WGS sequence"/>
</dbReference>
<keyword evidence="3" id="KW-1185">Reference proteome</keyword>
<reference evidence="2 3" key="1">
    <citation type="submission" date="2021-05" db="EMBL/GenBank/DDBJ databases">
        <title>Draft genomes of bacteria isolated from model marine particles.</title>
        <authorList>
            <person name="Datta M.S."/>
            <person name="Schwartzman J.A."/>
            <person name="Enke T.N."/>
            <person name="Saavedra J."/>
            <person name="Cermak N."/>
            <person name="Cordero O.X."/>
        </authorList>
    </citation>
    <scope>NUCLEOTIDE SEQUENCE [LARGE SCALE GENOMIC DNA]</scope>
    <source>
        <strain evidence="2 3">D2M19</strain>
    </source>
</reference>
<protein>
    <submittedName>
        <fullName evidence="2">Uncharacterized protein</fullName>
    </submittedName>
</protein>
<comment type="caution">
    <text evidence="2">The sequence shown here is derived from an EMBL/GenBank/DDBJ whole genome shotgun (WGS) entry which is preliminary data.</text>
</comment>
<proteinExistence type="predicted"/>
<sequence>MPRDGNLLVNNDWTDNNTIKVNRTVDQTILGLQWLGPRFGAHLYLWLSTETVDDSNLPPSQDPRNTPEPMRFGSGIFPEY</sequence>
<organism evidence="2 3">
    <name type="scientific">Marinobacter salexigens</name>
    <dbReference type="NCBI Taxonomy" id="1925763"/>
    <lineage>
        <taxon>Bacteria</taxon>
        <taxon>Pseudomonadati</taxon>
        <taxon>Pseudomonadota</taxon>
        <taxon>Gammaproteobacteria</taxon>
        <taxon>Pseudomonadales</taxon>
        <taxon>Marinobacteraceae</taxon>
        <taxon>Marinobacter</taxon>
    </lineage>
</organism>
<evidence type="ECO:0000256" key="1">
    <source>
        <dbReference type="SAM" id="MobiDB-lite"/>
    </source>
</evidence>
<gene>
    <name evidence="2" type="ORF">KO508_02090</name>
</gene>
<dbReference type="RefSeq" id="WP_216006679.1">
    <property type="nucleotide sequence ID" value="NZ_JAHKPV010000001.1"/>
</dbReference>
<feature type="region of interest" description="Disordered" evidence="1">
    <location>
        <begin position="53"/>
        <end position="80"/>
    </location>
</feature>
<name>A0ABS6A6C7_9GAMM</name>